<dbReference type="RefSeq" id="WP_123666234.1">
    <property type="nucleotide sequence ID" value="NZ_RJKE01000001.1"/>
</dbReference>
<dbReference type="Proteomes" id="UP000272400">
    <property type="component" value="Unassembled WGS sequence"/>
</dbReference>
<proteinExistence type="predicted"/>
<accession>A0A3N1D023</accession>
<dbReference type="AlphaFoldDB" id="A0A3N1D023"/>
<comment type="caution">
    <text evidence="1">The sequence shown here is derived from an EMBL/GenBank/DDBJ whole genome shotgun (WGS) entry which is preliminary data.</text>
</comment>
<name>A0A3N1D023_9ACTN</name>
<protein>
    <submittedName>
        <fullName evidence="1">Uncharacterized protein</fullName>
    </submittedName>
</protein>
<organism evidence="1 2">
    <name type="scientific">Actinocorallia herbida</name>
    <dbReference type="NCBI Taxonomy" id="58109"/>
    <lineage>
        <taxon>Bacteria</taxon>
        <taxon>Bacillati</taxon>
        <taxon>Actinomycetota</taxon>
        <taxon>Actinomycetes</taxon>
        <taxon>Streptosporangiales</taxon>
        <taxon>Thermomonosporaceae</taxon>
        <taxon>Actinocorallia</taxon>
    </lineage>
</organism>
<gene>
    <name evidence="1" type="ORF">EDD29_4459</name>
</gene>
<evidence type="ECO:0000313" key="1">
    <source>
        <dbReference type="EMBL" id="ROO86877.1"/>
    </source>
</evidence>
<sequence length="70" mass="7082">MEVEGTSYQGVTVGPGALPERLAATAARFGAAVGRALADEGHRGGFDVDVVADGAGRLAPTETDLRLTGR</sequence>
<reference evidence="1 2" key="1">
    <citation type="submission" date="2018-11" db="EMBL/GenBank/DDBJ databases">
        <title>Sequencing the genomes of 1000 actinobacteria strains.</title>
        <authorList>
            <person name="Klenk H.-P."/>
        </authorList>
    </citation>
    <scope>NUCLEOTIDE SEQUENCE [LARGE SCALE GENOMIC DNA]</scope>
    <source>
        <strain evidence="1 2">DSM 44254</strain>
    </source>
</reference>
<keyword evidence="2" id="KW-1185">Reference proteome</keyword>
<dbReference type="EMBL" id="RJKE01000001">
    <property type="protein sequence ID" value="ROO86877.1"/>
    <property type="molecule type" value="Genomic_DNA"/>
</dbReference>
<dbReference type="OrthoDB" id="164032at2"/>
<evidence type="ECO:0000313" key="2">
    <source>
        <dbReference type="Proteomes" id="UP000272400"/>
    </source>
</evidence>